<dbReference type="Proteomes" id="UP000324222">
    <property type="component" value="Unassembled WGS sequence"/>
</dbReference>
<evidence type="ECO:0000313" key="3">
    <source>
        <dbReference type="Proteomes" id="UP000324222"/>
    </source>
</evidence>
<name>A0A5B7D6D8_PORTR</name>
<proteinExistence type="predicted"/>
<keyword evidence="3" id="KW-1185">Reference proteome</keyword>
<feature type="compositionally biased region" description="Polar residues" evidence="1">
    <location>
        <begin position="7"/>
        <end position="23"/>
    </location>
</feature>
<evidence type="ECO:0000256" key="1">
    <source>
        <dbReference type="SAM" id="MobiDB-lite"/>
    </source>
</evidence>
<dbReference type="EMBL" id="VSRR010000532">
    <property type="protein sequence ID" value="MPC16746.1"/>
    <property type="molecule type" value="Genomic_DNA"/>
</dbReference>
<sequence>MAVASLTPAQSDYISAKEIQNPSKIRKNTQSRTEKCEGNRVVAVMVPQAPPPPPGGLMRIISQAFVEGKNVTSHDVN</sequence>
<accession>A0A5B7D6D8</accession>
<comment type="caution">
    <text evidence="2">The sequence shown here is derived from an EMBL/GenBank/DDBJ whole genome shotgun (WGS) entry which is preliminary data.</text>
</comment>
<gene>
    <name evidence="2" type="ORF">E2C01_009581</name>
</gene>
<feature type="region of interest" description="Disordered" evidence="1">
    <location>
        <begin position="1"/>
        <end position="34"/>
    </location>
</feature>
<protein>
    <submittedName>
        <fullName evidence="2">Uncharacterized protein</fullName>
    </submittedName>
</protein>
<reference evidence="2 3" key="1">
    <citation type="submission" date="2019-05" db="EMBL/GenBank/DDBJ databases">
        <title>Another draft genome of Portunus trituberculatus and its Hox gene families provides insights of decapod evolution.</title>
        <authorList>
            <person name="Jeong J.-H."/>
            <person name="Song I."/>
            <person name="Kim S."/>
            <person name="Choi T."/>
            <person name="Kim D."/>
            <person name="Ryu S."/>
            <person name="Kim W."/>
        </authorList>
    </citation>
    <scope>NUCLEOTIDE SEQUENCE [LARGE SCALE GENOMIC DNA]</scope>
    <source>
        <tissue evidence="2">Muscle</tissue>
    </source>
</reference>
<organism evidence="2 3">
    <name type="scientific">Portunus trituberculatus</name>
    <name type="common">Swimming crab</name>
    <name type="synonym">Neptunus trituberculatus</name>
    <dbReference type="NCBI Taxonomy" id="210409"/>
    <lineage>
        <taxon>Eukaryota</taxon>
        <taxon>Metazoa</taxon>
        <taxon>Ecdysozoa</taxon>
        <taxon>Arthropoda</taxon>
        <taxon>Crustacea</taxon>
        <taxon>Multicrustacea</taxon>
        <taxon>Malacostraca</taxon>
        <taxon>Eumalacostraca</taxon>
        <taxon>Eucarida</taxon>
        <taxon>Decapoda</taxon>
        <taxon>Pleocyemata</taxon>
        <taxon>Brachyura</taxon>
        <taxon>Eubrachyura</taxon>
        <taxon>Portunoidea</taxon>
        <taxon>Portunidae</taxon>
        <taxon>Portuninae</taxon>
        <taxon>Portunus</taxon>
    </lineage>
</organism>
<dbReference type="AlphaFoldDB" id="A0A5B7D6D8"/>
<evidence type="ECO:0000313" key="2">
    <source>
        <dbReference type="EMBL" id="MPC16746.1"/>
    </source>
</evidence>